<proteinExistence type="predicted"/>
<dbReference type="HOGENOM" id="CLU_2812029_0_0_1"/>
<organism evidence="2 3">
    <name type="scientific">Botryotinia fuckeliana (strain T4)</name>
    <name type="common">Noble rot fungus</name>
    <name type="synonym">Botrytis cinerea</name>
    <dbReference type="NCBI Taxonomy" id="999810"/>
    <lineage>
        <taxon>Eukaryota</taxon>
        <taxon>Fungi</taxon>
        <taxon>Dikarya</taxon>
        <taxon>Ascomycota</taxon>
        <taxon>Pezizomycotina</taxon>
        <taxon>Leotiomycetes</taxon>
        <taxon>Helotiales</taxon>
        <taxon>Sclerotiniaceae</taxon>
        <taxon>Botrytis</taxon>
    </lineage>
</organism>
<dbReference type="InParanoid" id="G2Y148"/>
<dbReference type="Proteomes" id="UP000008177">
    <property type="component" value="Unplaced contigs"/>
</dbReference>
<feature type="transmembrane region" description="Helical" evidence="1">
    <location>
        <begin position="13"/>
        <end position="31"/>
    </location>
</feature>
<sequence length="67" mass="7455">MTFAKPIHSNYRVPTQMLMTARWIMIIWILITMSKTGCSGKDTAGVKAGTTGRLLKWGATVVNSQKR</sequence>
<keyword evidence="1" id="KW-0812">Transmembrane</keyword>
<keyword evidence="1" id="KW-1133">Transmembrane helix</keyword>
<gene>
    <name evidence="2" type="ORF">BofuT4_uP119130.1</name>
</gene>
<name>G2Y148_BOTF4</name>
<reference evidence="3" key="1">
    <citation type="journal article" date="2011" name="PLoS Genet.">
        <title>Genomic analysis of the necrotrophic fungal pathogens Sclerotinia sclerotiorum and Botrytis cinerea.</title>
        <authorList>
            <person name="Amselem J."/>
            <person name="Cuomo C.A."/>
            <person name="van Kan J.A."/>
            <person name="Viaud M."/>
            <person name="Benito E.P."/>
            <person name="Couloux A."/>
            <person name="Coutinho P.M."/>
            <person name="de Vries R.P."/>
            <person name="Dyer P.S."/>
            <person name="Fillinger S."/>
            <person name="Fournier E."/>
            <person name="Gout L."/>
            <person name="Hahn M."/>
            <person name="Kohn L."/>
            <person name="Lapalu N."/>
            <person name="Plummer K.M."/>
            <person name="Pradier J.M."/>
            <person name="Quevillon E."/>
            <person name="Sharon A."/>
            <person name="Simon A."/>
            <person name="ten Have A."/>
            <person name="Tudzynski B."/>
            <person name="Tudzynski P."/>
            <person name="Wincker P."/>
            <person name="Andrew M."/>
            <person name="Anthouard V."/>
            <person name="Beever R.E."/>
            <person name="Beffa R."/>
            <person name="Benoit I."/>
            <person name="Bouzid O."/>
            <person name="Brault B."/>
            <person name="Chen Z."/>
            <person name="Choquer M."/>
            <person name="Collemare J."/>
            <person name="Cotton P."/>
            <person name="Danchin E.G."/>
            <person name="Da Silva C."/>
            <person name="Gautier A."/>
            <person name="Giraud C."/>
            <person name="Giraud T."/>
            <person name="Gonzalez C."/>
            <person name="Grossetete S."/>
            <person name="Guldener U."/>
            <person name="Henrissat B."/>
            <person name="Howlett B.J."/>
            <person name="Kodira C."/>
            <person name="Kretschmer M."/>
            <person name="Lappartient A."/>
            <person name="Leroch M."/>
            <person name="Levis C."/>
            <person name="Mauceli E."/>
            <person name="Neuveglise C."/>
            <person name="Oeser B."/>
            <person name="Pearson M."/>
            <person name="Poulain J."/>
            <person name="Poussereau N."/>
            <person name="Quesneville H."/>
            <person name="Rascle C."/>
            <person name="Schumacher J."/>
            <person name="Segurens B."/>
            <person name="Sexton A."/>
            <person name="Silva E."/>
            <person name="Sirven C."/>
            <person name="Soanes D.M."/>
            <person name="Talbot N.J."/>
            <person name="Templeton M."/>
            <person name="Yandava C."/>
            <person name="Yarden O."/>
            <person name="Zeng Q."/>
            <person name="Rollins J.A."/>
            <person name="Lebrun M.H."/>
            <person name="Dickman M."/>
        </authorList>
    </citation>
    <scope>NUCLEOTIDE SEQUENCE [LARGE SCALE GENOMIC DNA]</scope>
    <source>
        <strain evidence="3">T4</strain>
    </source>
</reference>
<dbReference type="AlphaFoldDB" id="G2Y148"/>
<evidence type="ECO:0000313" key="2">
    <source>
        <dbReference type="EMBL" id="CCD46363.1"/>
    </source>
</evidence>
<accession>G2Y148</accession>
<evidence type="ECO:0000313" key="3">
    <source>
        <dbReference type="Proteomes" id="UP000008177"/>
    </source>
</evidence>
<evidence type="ECO:0000256" key="1">
    <source>
        <dbReference type="SAM" id="Phobius"/>
    </source>
</evidence>
<keyword evidence="1" id="KW-0472">Membrane</keyword>
<protein>
    <submittedName>
        <fullName evidence="2">Uncharacterized protein</fullName>
    </submittedName>
</protein>
<dbReference type="EMBL" id="FQ790281">
    <property type="protein sequence ID" value="CCD46363.1"/>
    <property type="molecule type" value="Genomic_DNA"/>
</dbReference>